<dbReference type="InterPro" id="IPR036388">
    <property type="entry name" value="WH-like_DNA-bd_sf"/>
</dbReference>
<dbReference type="GO" id="GO:0006952">
    <property type="term" value="P:defense response"/>
    <property type="evidence" value="ECO:0007669"/>
    <property type="project" value="UniProtKB-KW"/>
</dbReference>
<keyword evidence="1" id="KW-0677">Repeat</keyword>
<gene>
    <name evidence="9" type="ORF">CURHAP_LOCUS204</name>
</gene>
<evidence type="ECO:0000259" key="8">
    <source>
        <dbReference type="Pfam" id="PF23598"/>
    </source>
</evidence>
<dbReference type="Pfam" id="PF23598">
    <property type="entry name" value="LRR_14"/>
    <property type="match status" value="1"/>
</dbReference>
<reference evidence="9 10" key="1">
    <citation type="submission" date="2020-05" db="EMBL/GenBank/DDBJ databases">
        <authorList>
            <person name="Campoy J."/>
            <person name="Schneeberger K."/>
            <person name="Spophaly S."/>
        </authorList>
    </citation>
    <scope>NUCLEOTIDE SEQUENCE [LARGE SCALE GENOMIC DNA]</scope>
    <source>
        <strain evidence="9">PruArmRojPasFocal</strain>
    </source>
</reference>
<dbReference type="Pfam" id="PF18052">
    <property type="entry name" value="Rx_N"/>
    <property type="match status" value="1"/>
</dbReference>
<dbReference type="Gene3D" id="3.80.10.10">
    <property type="entry name" value="Ribonuclease Inhibitor"/>
    <property type="match status" value="1"/>
</dbReference>
<dbReference type="Gene3D" id="1.20.5.4130">
    <property type="match status" value="1"/>
</dbReference>
<evidence type="ECO:0000259" key="5">
    <source>
        <dbReference type="Pfam" id="PF00931"/>
    </source>
</evidence>
<dbReference type="InterPro" id="IPR055414">
    <property type="entry name" value="LRR_R13L4/SHOC2-like"/>
</dbReference>
<evidence type="ECO:0000313" key="10">
    <source>
        <dbReference type="Proteomes" id="UP000507222"/>
    </source>
</evidence>
<feature type="domain" description="Disease resistance N-terminal" evidence="6">
    <location>
        <begin position="16"/>
        <end position="105"/>
    </location>
</feature>
<dbReference type="InterPro" id="IPR027417">
    <property type="entry name" value="P-loop_NTPase"/>
</dbReference>
<dbReference type="AlphaFoldDB" id="A0A6J5TFL7"/>
<dbReference type="Pfam" id="PF00931">
    <property type="entry name" value="NB-ARC"/>
    <property type="match status" value="1"/>
</dbReference>
<evidence type="ECO:0000256" key="1">
    <source>
        <dbReference type="ARBA" id="ARBA00022737"/>
    </source>
</evidence>
<dbReference type="Gene3D" id="1.10.10.10">
    <property type="entry name" value="Winged helix-like DNA-binding domain superfamily/Winged helix DNA-binding domain"/>
    <property type="match status" value="1"/>
</dbReference>
<dbReference type="GO" id="GO:0005524">
    <property type="term" value="F:ATP binding"/>
    <property type="evidence" value="ECO:0007669"/>
    <property type="project" value="UniProtKB-KW"/>
</dbReference>
<evidence type="ECO:0000256" key="3">
    <source>
        <dbReference type="ARBA" id="ARBA00022821"/>
    </source>
</evidence>
<feature type="domain" description="Disease resistance R13L4/SHOC-2-like LRR" evidence="8">
    <location>
        <begin position="501"/>
        <end position="642"/>
    </location>
</feature>
<dbReference type="GO" id="GO:0043531">
    <property type="term" value="F:ADP binding"/>
    <property type="evidence" value="ECO:0007669"/>
    <property type="project" value="InterPro"/>
</dbReference>
<feature type="domain" description="Disease resistance protein winged helix" evidence="7">
    <location>
        <begin position="390"/>
        <end position="460"/>
    </location>
</feature>
<evidence type="ECO:0008006" key="11">
    <source>
        <dbReference type="Google" id="ProtNLM"/>
    </source>
</evidence>
<proteinExistence type="predicted"/>
<evidence type="ECO:0000259" key="7">
    <source>
        <dbReference type="Pfam" id="PF23559"/>
    </source>
</evidence>
<sequence length="649" mass="74078">MEAGKVLDVLYTFPVEGILNKLASLAAQEISLFRGFKKELTKLRQSLLEIQDFLGDVAHQPQERGKALKDWVRKLKDIADDADNVLDEVNYEDLRRQAELSNQKRKKVRNFLSSSNPHLFRQKMAHKIKSINASLLDLKYEASFIGLVSKKIDTTPPEIGGARETDSIFEEDEIVVGRNEDLSKIITILTNSNLDQENLSVMPIVGMAGLGKTTVARSLFNKDSICGHFEKKIWVCVSNTLEVNSILSWILEYLNPTKAGIQRLDALLKNLVQELEKKRYFLVLDDVWNEDPQKWSNLMTCLSKLHSAQGSVVIVTTRSASVASITKKVLPMYVLRSLSVDDCWDILKKRAFPDGNAPIAKDLETIGREIARKCAGIPLTAKCFAYCSNFKKDFEMERADLIQLWMAQGFLCSSHNKDMEDIGDEYFTILLQNSLFQDVIRDDFGTIIYCKMHDLVHDLAELVSRSEMEDKLENQHVTWDPSKCSKRNVEKRQSLFVNGDQAISNNTLLISFKALRVLNLYRADIEELPSSIGVLIHLRYLNVSRTKIKELPKSIGKLYNLQTLRMEDTWNLKTVPKEMENLINLRHVYFNYDMPVPFGMGRFEHLQTISPSFTLDKESNRGIDELGGLNQLKGALIIRVSEKRKTLMY</sequence>
<accession>A0A6J5TFL7</accession>
<dbReference type="Pfam" id="PF23559">
    <property type="entry name" value="WHD_DRP"/>
    <property type="match status" value="1"/>
</dbReference>
<dbReference type="CDD" id="cd14798">
    <property type="entry name" value="RX-CC_like"/>
    <property type="match status" value="1"/>
</dbReference>
<dbReference type="SUPFAM" id="SSF52058">
    <property type="entry name" value="L domain-like"/>
    <property type="match status" value="1"/>
</dbReference>
<dbReference type="FunFam" id="3.40.50.300:FF:001091">
    <property type="entry name" value="Probable disease resistance protein At1g61300"/>
    <property type="match status" value="1"/>
</dbReference>
<dbReference type="FunFam" id="1.10.10.10:FF:000322">
    <property type="entry name" value="Probable disease resistance protein At1g63360"/>
    <property type="match status" value="1"/>
</dbReference>
<dbReference type="PANTHER" id="PTHR36766">
    <property type="entry name" value="PLANT BROAD-SPECTRUM MILDEW RESISTANCE PROTEIN RPW8"/>
    <property type="match status" value="1"/>
</dbReference>
<protein>
    <recommendedName>
        <fullName evidence="11">Disease resistance protein RGA3</fullName>
    </recommendedName>
</protein>
<organism evidence="9 10">
    <name type="scientific">Prunus armeniaca</name>
    <name type="common">Apricot</name>
    <name type="synonym">Armeniaca vulgaris</name>
    <dbReference type="NCBI Taxonomy" id="36596"/>
    <lineage>
        <taxon>Eukaryota</taxon>
        <taxon>Viridiplantae</taxon>
        <taxon>Streptophyta</taxon>
        <taxon>Embryophyta</taxon>
        <taxon>Tracheophyta</taxon>
        <taxon>Spermatophyta</taxon>
        <taxon>Magnoliopsida</taxon>
        <taxon>eudicotyledons</taxon>
        <taxon>Gunneridae</taxon>
        <taxon>Pentapetalae</taxon>
        <taxon>rosids</taxon>
        <taxon>fabids</taxon>
        <taxon>Rosales</taxon>
        <taxon>Rosaceae</taxon>
        <taxon>Amygdaloideae</taxon>
        <taxon>Amygdaleae</taxon>
        <taxon>Prunus</taxon>
    </lineage>
</organism>
<dbReference type="EMBL" id="CAEKDK010000001">
    <property type="protein sequence ID" value="CAB4261488.1"/>
    <property type="molecule type" value="Genomic_DNA"/>
</dbReference>
<evidence type="ECO:0000259" key="6">
    <source>
        <dbReference type="Pfam" id="PF18052"/>
    </source>
</evidence>
<dbReference type="PRINTS" id="PR00364">
    <property type="entry name" value="DISEASERSIST"/>
</dbReference>
<evidence type="ECO:0000313" key="9">
    <source>
        <dbReference type="EMBL" id="CAB4261488.1"/>
    </source>
</evidence>
<name>A0A6J5TFL7_PRUAR</name>
<keyword evidence="3" id="KW-0611">Plant defense</keyword>
<dbReference type="InterPro" id="IPR032675">
    <property type="entry name" value="LRR_dom_sf"/>
</dbReference>
<dbReference type="Proteomes" id="UP000507222">
    <property type="component" value="Unassembled WGS sequence"/>
</dbReference>
<dbReference type="PANTHER" id="PTHR36766:SF70">
    <property type="entry name" value="DISEASE RESISTANCE PROTEIN RGA4"/>
    <property type="match status" value="1"/>
</dbReference>
<evidence type="ECO:0000256" key="2">
    <source>
        <dbReference type="ARBA" id="ARBA00022741"/>
    </source>
</evidence>
<evidence type="ECO:0000256" key="4">
    <source>
        <dbReference type="ARBA" id="ARBA00022840"/>
    </source>
</evidence>
<dbReference type="InterPro" id="IPR058922">
    <property type="entry name" value="WHD_DRP"/>
</dbReference>
<keyword evidence="2" id="KW-0547">Nucleotide-binding</keyword>
<dbReference type="InterPro" id="IPR041118">
    <property type="entry name" value="Rx_N"/>
</dbReference>
<dbReference type="Gene3D" id="3.40.50.300">
    <property type="entry name" value="P-loop containing nucleotide triphosphate hydrolases"/>
    <property type="match status" value="1"/>
</dbReference>
<dbReference type="InterPro" id="IPR002182">
    <property type="entry name" value="NB-ARC"/>
</dbReference>
<dbReference type="InterPro" id="IPR038005">
    <property type="entry name" value="RX-like_CC"/>
</dbReference>
<feature type="domain" description="NB-ARC" evidence="5">
    <location>
        <begin position="193"/>
        <end position="353"/>
    </location>
</feature>
<keyword evidence="4" id="KW-0067">ATP-binding</keyword>
<dbReference type="SUPFAM" id="SSF52540">
    <property type="entry name" value="P-loop containing nucleoside triphosphate hydrolases"/>
    <property type="match status" value="1"/>
</dbReference>
<dbReference type="GO" id="GO:0051707">
    <property type="term" value="P:response to other organism"/>
    <property type="evidence" value="ECO:0007669"/>
    <property type="project" value="UniProtKB-ARBA"/>
</dbReference>